<dbReference type="Pfam" id="PF05362">
    <property type="entry name" value="Lon_C"/>
    <property type="match status" value="1"/>
</dbReference>
<evidence type="ECO:0000256" key="15">
    <source>
        <dbReference type="PIRNR" id="PIRNR001174"/>
    </source>
</evidence>
<dbReference type="Gene3D" id="2.30.130.40">
    <property type="entry name" value="LON domain-like"/>
    <property type="match status" value="1"/>
</dbReference>
<dbReference type="PROSITE" id="PS01046">
    <property type="entry name" value="LON_SER"/>
    <property type="match status" value="1"/>
</dbReference>
<evidence type="ECO:0000256" key="20">
    <source>
        <dbReference type="SAM" id="Coils"/>
    </source>
</evidence>
<dbReference type="SUPFAM" id="SSF52540">
    <property type="entry name" value="P-loop containing nucleoside triphosphate hydrolases"/>
    <property type="match status" value="1"/>
</dbReference>
<comment type="subcellular location">
    <subcellularLocation>
        <location evidence="1 14 15">Cytoplasm</location>
    </subcellularLocation>
</comment>
<dbReference type="SUPFAM" id="SSF54211">
    <property type="entry name" value="Ribosomal protein S5 domain 2-like"/>
    <property type="match status" value="1"/>
</dbReference>
<dbReference type="InterPro" id="IPR004815">
    <property type="entry name" value="Lon_bac/euk-typ"/>
</dbReference>
<comment type="caution">
    <text evidence="23">The sequence shown here is derived from an EMBL/GenBank/DDBJ whole genome shotgun (WGS) entry which is preliminary data.</text>
</comment>
<dbReference type="SMART" id="SM00464">
    <property type="entry name" value="LON"/>
    <property type="match status" value="1"/>
</dbReference>
<dbReference type="InterPro" id="IPR027065">
    <property type="entry name" value="Lon_Prtase"/>
</dbReference>
<comment type="catalytic activity">
    <reaction evidence="9 14 15 18">
        <text>Hydrolysis of proteins in presence of ATP.</text>
        <dbReference type="EC" id="3.4.21.53"/>
    </reaction>
</comment>
<dbReference type="Proteomes" id="UP000824105">
    <property type="component" value="Unassembled WGS sequence"/>
</dbReference>
<dbReference type="GO" id="GO:0043565">
    <property type="term" value="F:sequence-specific DNA binding"/>
    <property type="evidence" value="ECO:0007669"/>
    <property type="project" value="UniProtKB-UniRule"/>
</dbReference>
<name>A0A9D2FJ06_9FIRM</name>
<evidence type="ECO:0000259" key="21">
    <source>
        <dbReference type="PROSITE" id="PS51786"/>
    </source>
</evidence>
<evidence type="ECO:0000256" key="8">
    <source>
        <dbReference type="ARBA" id="ARBA00023016"/>
    </source>
</evidence>
<dbReference type="Pfam" id="PF22667">
    <property type="entry name" value="Lon_lid"/>
    <property type="match status" value="1"/>
</dbReference>
<dbReference type="EMBL" id="DXBF01000009">
    <property type="protein sequence ID" value="HIZ61315.1"/>
    <property type="molecule type" value="Genomic_DNA"/>
</dbReference>
<dbReference type="GO" id="GO:0034605">
    <property type="term" value="P:cellular response to heat"/>
    <property type="evidence" value="ECO:0007669"/>
    <property type="project" value="UniProtKB-UniRule"/>
</dbReference>
<protein>
    <recommendedName>
        <fullName evidence="12 14">Lon protease</fullName>
        <ecNumber evidence="11 14">3.4.21.53</ecNumber>
    </recommendedName>
    <alternativeName>
        <fullName evidence="13 14">ATP-dependent protease La</fullName>
    </alternativeName>
</protein>
<dbReference type="InterPro" id="IPR003959">
    <property type="entry name" value="ATPase_AAA_core"/>
</dbReference>
<dbReference type="Gene3D" id="1.10.8.60">
    <property type="match status" value="1"/>
</dbReference>
<dbReference type="InterPro" id="IPR027543">
    <property type="entry name" value="Lon_bac"/>
</dbReference>
<dbReference type="NCBIfam" id="TIGR00763">
    <property type="entry name" value="lon"/>
    <property type="match status" value="1"/>
</dbReference>
<evidence type="ECO:0000256" key="17">
    <source>
        <dbReference type="PIRSR" id="PIRSR001174-2"/>
    </source>
</evidence>
<evidence type="ECO:0000256" key="18">
    <source>
        <dbReference type="PROSITE-ProRule" id="PRU01122"/>
    </source>
</evidence>
<dbReference type="CDD" id="cd19500">
    <property type="entry name" value="RecA-like_Lon"/>
    <property type="match status" value="1"/>
</dbReference>
<dbReference type="InterPro" id="IPR003593">
    <property type="entry name" value="AAA+_ATPase"/>
</dbReference>
<evidence type="ECO:0000256" key="7">
    <source>
        <dbReference type="ARBA" id="ARBA00022840"/>
    </source>
</evidence>
<evidence type="ECO:0000259" key="22">
    <source>
        <dbReference type="PROSITE" id="PS51787"/>
    </source>
</evidence>
<comment type="similarity">
    <text evidence="14 15 18 19">Belongs to the peptidase S16 family.</text>
</comment>
<evidence type="ECO:0000256" key="9">
    <source>
        <dbReference type="ARBA" id="ARBA00050665"/>
    </source>
</evidence>
<comment type="subunit">
    <text evidence="14 15">Homohexamer. Organized in a ring with a central cavity.</text>
</comment>
<proteinExistence type="evidence at transcript level"/>
<dbReference type="InterPro" id="IPR046336">
    <property type="entry name" value="Lon_prtase_N_sf"/>
</dbReference>
<evidence type="ECO:0000256" key="14">
    <source>
        <dbReference type="HAMAP-Rule" id="MF_01973"/>
    </source>
</evidence>
<dbReference type="InterPro" id="IPR014721">
    <property type="entry name" value="Ribsml_uS5_D2-typ_fold_subgr"/>
</dbReference>
<dbReference type="GO" id="GO:0004176">
    <property type="term" value="F:ATP-dependent peptidase activity"/>
    <property type="evidence" value="ECO:0007669"/>
    <property type="project" value="UniProtKB-UniRule"/>
</dbReference>
<dbReference type="GO" id="GO:0005737">
    <property type="term" value="C:cytoplasm"/>
    <property type="evidence" value="ECO:0007669"/>
    <property type="project" value="UniProtKB-SubCell"/>
</dbReference>
<dbReference type="FunFam" id="3.40.50.300:FF:000021">
    <property type="entry name" value="Lon protease homolog"/>
    <property type="match status" value="1"/>
</dbReference>
<evidence type="ECO:0000256" key="5">
    <source>
        <dbReference type="ARBA" id="ARBA00022801"/>
    </source>
</evidence>
<dbReference type="HAMAP" id="MF_01973">
    <property type="entry name" value="lon_bact"/>
    <property type="match status" value="1"/>
</dbReference>
<evidence type="ECO:0000256" key="2">
    <source>
        <dbReference type="ARBA" id="ARBA00022490"/>
    </source>
</evidence>
<evidence type="ECO:0000313" key="23">
    <source>
        <dbReference type="EMBL" id="HIZ61315.1"/>
    </source>
</evidence>
<feature type="active site" evidence="14 16">
    <location>
        <position position="730"/>
    </location>
</feature>
<evidence type="ECO:0000256" key="16">
    <source>
        <dbReference type="PIRSR" id="PIRSR001174-1"/>
    </source>
</evidence>
<dbReference type="Gene3D" id="3.30.230.10">
    <property type="match status" value="1"/>
</dbReference>
<accession>A0A9D2FJ06</accession>
<feature type="domain" description="Lon proteolytic" evidence="21">
    <location>
        <begin position="599"/>
        <end position="781"/>
    </location>
</feature>
<dbReference type="GO" id="GO:0004252">
    <property type="term" value="F:serine-type endopeptidase activity"/>
    <property type="evidence" value="ECO:0007669"/>
    <property type="project" value="UniProtKB-UniRule"/>
</dbReference>
<evidence type="ECO:0000256" key="10">
    <source>
        <dbReference type="ARBA" id="ARBA00053875"/>
    </source>
</evidence>
<dbReference type="PANTHER" id="PTHR10046">
    <property type="entry name" value="ATP DEPENDENT LON PROTEASE FAMILY MEMBER"/>
    <property type="match status" value="1"/>
</dbReference>
<dbReference type="PIRSF" id="PIRSF001174">
    <property type="entry name" value="Lon_proteas"/>
    <property type="match status" value="1"/>
</dbReference>
<evidence type="ECO:0000256" key="1">
    <source>
        <dbReference type="ARBA" id="ARBA00004496"/>
    </source>
</evidence>
<keyword evidence="3 14" id="KW-0645">Protease</keyword>
<organism evidence="23 24">
    <name type="scientific">Candidatus Gemmiger avistercoris</name>
    <dbReference type="NCBI Taxonomy" id="2838606"/>
    <lineage>
        <taxon>Bacteria</taxon>
        <taxon>Bacillati</taxon>
        <taxon>Bacillota</taxon>
        <taxon>Clostridia</taxon>
        <taxon>Eubacteriales</taxon>
        <taxon>Gemmiger</taxon>
    </lineage>
</organism>
<dbReference type="Pfam" id="PF00004">
    <property type="entry name" value="AAA"/>
    <property type="match status" value="1"/>
</dbReference>
<dbReference type="InterPro" id="IPR054594">
    <property type="entry name" value="Lon_lid"/>
</dbReference>
<feature type="active site" evidence="14 16">
    <location>
        <position position="687"/>
    </location>
</feature>
<dbReference type="InterPro" id="IPR008268">
    <property type="entry name" value="Peptidase_S16_AS"/>
</dbReference>
<dbReference type="InterPro" id="IPR015947">
    <property type="entry name" value="PUA-like_sf"/>
</dbReference>
<dbReference type="InterPro" id="IPR027417">
    <property type="entry name" value="P-loop_NTPase"/>
</dbReference>
<evidence type="ECO:0000256" key="11">
    <source>
        <dbReference type="ARBA" id="ARBA00066743"/>
    </source>
</evidence>
<keyword evidence="8 14" id="KW-0346">Stress response</keyword>
<evidence type="ECO:0000256" key="19">
    <source>
        <dbReference type="RuleBase" id="RU000591"/>
    </source>
</evidence>
<evidence type="ECO:0000256" key="3">
    <source>
        <dbReference type="ARBA" id="ARBA00022670"/>
    </source>
</evidence>
<keyword evidence="4 14" id="KW-0547">Nucleotide-binding</keyword>
<dbReference type="PRINTS" id="PR00830">
    <property type="entry name" value="ENDOLAPTASE"/>
</dbReference>
<sequence length="813" mass="89281">MSEKVKVKIARNVIHLPAIALRGLVVFPNNVVHFEVGRPKSIAAIETAMRGNGSVFLVAQREMDVEEPALRDLYSYGVIAEIKQVLRVSEDLVKVLVEGKTRARLLELEDGEKYLQATVRPVPVRGIGADKRTQTEALVRSLKECFETYLSYSPQISKDVVYNIVTSTSPLYLSEYMPANLLMKYSDKQAILNESTLLGRLEKLLTLLRQECQVLEIERDLDDKVNAQMDKGQREYYLREQMHIISEELGDAEDTRAEAEEYRKKIEALKLDSESTEKLLKECDRLSRMQGNSAESGVIRSYLDACLALPWHTTTEDDLDQAHARKVLDREHYGLQKVKERILELLAVRKLNTDVKGQIVCLVGPPGVGKTSIAHSIAECMGRKFARMSLGGVHDEAEIRGHRRTYIGAMPGRIISAITTAKSSNPVILLDEIDKLAGDYKGDPSSALLEVLDPEQNCTFKDNYLDIPFDLSEVLFITTANDASTIPGPLYDRMDVIELSSYTRTEKFNIAKRHLLPKQLKNNGLEGCVTVTSSALYEIIDGYTREAGVRTLERTITSVLRKCAQRIAAGDKEKISVSASTVKSLLGPEKVKPTFISRKDSVGIANGLAWTSVGGEMLPVEVAVIPGGTGRIEITGSLGDVMKESAKLAISYARVHGEEYGITADGLKNTDIHIHAPEGAVPKDGPSAGVTLTTALISALSGLPVRHDLAMTGEITLHGNVLPIGGLKEKSMAAFREGISTVLIPKENVSDLYEVDAEVKQKIHFVPVENLSQVLKRALILPGHPSVRSGHAVPQATSLIANEKPAKEPAAVM</sequence>
<keyword evidence="7 14" id="KW-0067">ATP-binding</keyword>
<keyword evidence="20" id="KW-0175">Coiled coil</keyword>
<dbReference type="InterPro" id="IPR008269">
    <property type="entry name" value="Lon_proteolytic"/>
</dbReference>
<keyword evidence="6 14" id="KW-0720">Serine protease</keyword>
<evidence type="ECO:0000256" key="12">
    <source>
        <dbReference type="ARBA" id="ARBA00071934"/>
    </source>
</evidence>
<dbReference type="SUPFAM" id="SSF88697">
    <property type="entry name" value="PUA domain-like"/>
    <property type="match status" value="1"/>
</dbReference>
<dbReference type="GO" id="GO:0005524">
    <property type="term" value="F:ATP binding"/>
    <property type="evidence" value="ECO:0007669"/>
    <property type="project" value="UniProtKB-UniRule"/>
</dbReference>
<dbReference type="Pfam" id="PF02190">
    <property type="entry name" value="LON_substr_bdg"/>
    <property type="match status" value="1"/>
</dbReference>
<reference evidence="23" key="1">
    <citation type="journal article" date="2021" name="PeerJ">
        <title>Extensive microbial diversity within the chicken gut microbiome revealed by metagenomics and culture.</title>
        <authorList>
            <person name="Gilroy R."/>
            <person name="Ravi A."/>
            <person name="Getino M."/>
            <person name="Pursley I."/>
            <person name="Horton D.L."/>
            <person name="Alikhan N.F."/>
            <person name="Baker D."/>
            <person name="Gharbi K."/>
            <person name="Hall N."/>
            <person name="Watson M."/>
            <person name="Adriaenssens E.M."/>
            <person name="Foster-Nyarko E."/>
            <person name="Jarju S."/>
            <person name="Secka A."/>
            <person name="Antonio M."/>
            <person name="Oren A."/>
            <person name="Chaudhuri R.R."/>
            <person name="La Ragione R."/>
            <person name="Hildebrand F."/>
            <person name="Pallen M.J."/>
        </authorList>
    </citation>
    <scope>NUCLEOTIDE SEQUENCE</scope>
    <source>
        <strain evidence="23">CHK188-11489</strain>
    </source>
</reference>
<dbReference type="InterPro" id="IPR003111">
    <property type="entry name" value="Lon_prtase_N"/>
</dbReference>
<dbReference type="EC" id="3.4.21.53" evidence="11 14"/>
<feature type="coiled-coil region" evidence="20">
    <location>
        <begin position="245"/>
        <end position="279"/>
    </location>
</feature>
<dbReference type="AlphaFoldDB" id="A0A9D2FJ06"/>
<feature type="binding site" evidence="14 17">
    <location>
        <begin position="364"/>
        <end position="371"/>
    </location>
    <ligand>
        <name>ATP</name>
        <dbReference type="ChEBI" id="CHEBI:30616"/>
    </ligand>
</feature>
<dbReference type="Gene3D" id="1.20.58.1480">
    <property type="match status" value="1"/>
</dbReference>
<reference evidence="23" key="2">
    <citation type="submission" date="2021-04" db="EMBL/GenBank/DDBJ databases">
        <authorList>
            <person name="Gilroy R."/>
        </authorList>
    </citation>
    <scope>NUCLEOTIDE SEQUENCE</scope>
    <source>
        <strain evidence="23">CHK188-11489</strain>
    </source>
</reference>
<evidence type="ECO:0000256" key="6">
    <source>
        <dbReference type="ARBA" id="ARBA00022825"/>
    </source>
</evidence>
<keyword evidence="5 14" id="KW-0378">Hydrolase</keyword>
<keyword evidence="2 14" id="KW-0963">Cytoplasm</keyword>
<evidence type="ECO:0000256" key="13">
    <source>
        <dbReference type="ARBA" id="ARBA00082722"/>
    </source>
</evidence>
<evidence type="ECO:0000313" key="24">
    <source>
        <dbReference type="Proteomes" id="UP000824105"/>
    </source>
</evidence>
<evidence type="ECO:0000256" key="4">
    <source>
        <dbReference type="ARBA" id="ARBA00022741"/>
    </source>
</evidence>
<comment type="function">
    <text evidence="10 14">ATP-dependent serine protease that mediates the selective degradation of mutant and abnormal proteins as well as certain short-lived regulatory proteins. Required for cellular homeostasis and for survival from DNA damage and developmental changes induced by stress. Degrades polypeptides processively to yield small peptide fragments that are 5 to 10 amino acids long. Binds to DNA in a double-stranded, site-specific manner.</text>
</comment>
<dbReference type="Gene3D" id="3.40.50.300">
    <property type="entry name" value="P-loop containing nucleotide triphosphate hydrolases"/>
    <property type="match status" value="1"/>
</dbReference>
<comment type="induction">
    <text evidence="14">By heat shock.</text>
</comment>
<dbReference type="InterPro" id="IPR020568">
    <property type="entry name" value="Ribosomal_Su5_D2-typ_SF"/>
</dbReference>
<dbReference type="PROSITE" id="PS51786">
    <property type="entry name" value="LON_PROTEOLYTIC"/>
    <property type="match status" value="1"/>
</dbReference>
<gene>
    <name evidence="14 23" type="primary">lon</name>
    <name evidence="23" type="ORF">H9724_00910</name>
</gene>
<dbReference type="GO" id="GO:0006515">
    <property type="term" value="P:protein quality control for misfolded or incompletely synthesized proteins"/>
    <property type="evidence" value="ECO:0007669"/>
    <property type="project" value="UniProtKB-UniRule"/>
</dbReference>
<dbReference type="Gene3D" id="1.20.5.5270">
    <property type="match status" value="1"/>
</dbReference>
<dbReference type="SMART" id="SM00382">
    <property type="entry name" value="AAA"/>
    <property type="match status" value="1"/>
</dbReference>
<dbReference type="PROSITE" id="PS51787">
    <property type="entry name" value="LON_N"/>
    <property type="match status" value="1"/>
</dbReference>
<feature type="domain" description="Lon N-terminal" evidence="22">
    <location>
        <begin position="16"/>
        <end position="212"/>
    </location>
</feature>
<dbReference type="GO" id="GO:0016887">
    <property type="term" value="F:ATP hydrolysis activity"/>
    <property type="evidence" value="ECO:0007669"/>
    <property type="project" value="UniProtKB-UniRule"/>
</dbReference>